<organism evidence="11 12">
    <name type="scientific">Candidatus Sulfobium mesophilum</name>
    <dbReference type="NCBI Taxonomy" id="2016548"/>
    <lineage>
        <taxon>Bacteria</taxon>
        <taxon>Pseudomonadati</taxon>
        <taxon>Nitrospirota</taxon>
        <taxon>Nitrospiria</taxon>
        <taxon>Nitrospirales</taxon>
        <taxon>Nitrospiraceae</taxon>
        <taxon>Candidatus Sulfobium</taxon>
    </lineage>
</organism>
<dbReference type="InterPro" id="IPR010827">
    <property type="entry name" value="BamA/TamA_POTRA"/>
</dbReference>
<feature type="domain" description="POTRA" evidence="10">
    <location>
        <begin position="55"/>
        <end position="125"/>
    </location>
</feature>
<dbReference type="PROSITE" id="PS51779">
    <property type="entry name" value="POTRA"/>
    <property type="match status" value="3"/>
</dbReference>
<keyword evidence="2" id="KW-1134">Transmembrane beta strand</keyword>
<dbReference type="InterPro" id="IPR034746">
    <property type="entry name" value="POTRA"/>
</dbReference>
<dbReference type="Proteomes" id="UP000245125">
    <property type="component" value="Unassembled WGS sequence"/>
</dbReference>
<evidence type="ECO:0000256" key="8">
    <source>
        <dbReference type="NCBIfam" id="TIGR03303"/>
    </source>
</evidence>
<protein>
    <recommendedName>
        <fullName evidence="8">Outer membrane protein assembly factor BamA</fullName>
    </recommendedName>
</protein>
<evidence type="ECO:0000256" key="6">
    <source>
        <dbReference type="ARBA" id="ARBA00023136"/>
    </source>
</evidence>
<feature type="transmembrane region" description="Helical" evidence="9">
    <location>
        <begin position="33"/>
        <end position="50"/>
    </location>
</feature>
<evidence type="ECO:0000256" key="2">
    <source>
        <dbReference type="ARBA" id="ARBA00022452"/>
    </source>
</evidence>
<keyword evidence="3 9" id="KW-0812">Transmembrane</keyword>
<dbReference type="Pfam" id="PF07244">
    <property type="entry name" value="POTRA"/>
    <property type="match status" value="7"/>
</dbReference>
<evidence type="ECO:0000259" key="10">
    <source>
        <dbReference type="PROSITE" id="PS51779"/>
    </source>
</evidence>
<reference evidence="12" key="1">
    <citation type="submission" date="2018-03" db="EMBL/GenBank/DDBJ databases">
        <authorList>
            <person name="Zecchin S."/>
        </authorList>
    </citation>
    <scope>NUCLEOTIDE SEQUENCE [LARGE SCALE GENOMIC DNA]</scope>
</reference>
<dbReference type="GO" id="GO:0071709">
    <property type="term" value="P:membrane assembly"/>
    <property type="evidence" value="ECO:0007669"/>
    <property type="project" value="InterPro"/>
</dbReference>
<accession>A0A2U3QKI2</accession>
<evidence type="ECO:0000313" key="11">
    <source>
        <dbReference type="EMBL" id="SPQ01923.1"/>
    </source>
</evidence>
<dbReference type="GO" id="GO:0009279">
    <property type="term" value="C:cell outer membrane"/>
    <property type="evidence" value="ECO:0007669"/>
    <property type="project" value="UniProtKB-UniRule"/>
</dbReference>
<feature type="domain" description="POTRA" evidence="10">
    <location>
        <begin position="446"/>
        <end position="522"/>
    </location>
</feature>
<dbReference type="InterPro" id="IPR039910">
    <property type="entry name" value="D15-like"/>
</dbReference>
<dbReference type="PANTHER" id="PTHR12815">
    <property type="entry name" value="SORTING AND ASSEMBLY MACHINERY SAMM50 PROTEIN FAMILY MEMBER"/>
    <property type="match status" value="1"/>
</dbReference>
<name>A0A2U3QKI2_9BACT</name>
<evidence type="ECO:0000256" key="5">
    <source>
        <dbReference type="ARBA" id="ARBA00022737"/>
    </source>
</evidence>
<keyword evidence="7" id="KW-0998">Cell outer membrane</keyword>
<dbReference type="NCBIfam" id="TIGR03303">
    <property type="entry name" value="OM_YaeT"/>
    <property type="match status" value="1"/>
</dbReference>
<keyword evidence="4" id="KW-0732">Signal</keyword>
<dbReference type="AlphaFoldDB" id="A0A2U3QKI2"/>
<comment type="subcellular location">
    <subcellularLocation>
        <location evidence="1">Membrane</location>
    </subcellularLocation>
</comment>
<evidence type="ECO:0000256" key="3">
    <source>
        <dbReference type="ARBA" id="ARBA00022692"/>
    </source>
</evidence>
<dbReference type="Pfam" id="PF01103">
    <property type="entry name" value="Omp85"/>
    <property type="match status" value="1"/>
</dbReference>
<evidence type="ECO:0000256" key="1">
    <source>
        <dbReference type="ARBA" id="ARBA00004370"/>
    </source>
</evidence>
<dbReference type="InterPro" id="IPR023707">
    <property type="entry name" value="OM_assembly_BamA"/>
</dbReference>
<sequence length="931" mass="103368">MREGSWEGTSISGSILNDIVHGKILDMKVTARVAFYLFSFLLACAAIFPAESGAVTVGNVEIKGLSLISRDEFLDILGIRAGVEIDRELVSNGIKRAFLKGFFDDIIIHVPDGENPVVEVEVRERDFIRKIYLKNKTGISDKTIKDLFIIKENEAMRHDIFEQAKARLKESIANYGYPEASIAIATENAGMPHKVNIQLTVDGGPPLLIRNINIVLPPSDGSATGIGTTGVLSALKLSPGDVFNRMKLEEGLKNVRERLKKEGYYKPKVGPYSYKEGDLTITVDPGKRLSVNIDGNSSISTKSLLKEAAFFEIEDFRDEVIGEAVDRMLALYHQRGYAFAQIAPVTKSDAQTINITFFVFEGEKVKIKSIEFSGASIPNKGLKDVMALSEGEVYNPDQVEKDKDLLKDFYGGLGYLDATVKEIMVRVDKEKQTAQIVVEIDEGKRTEIGNVDITGTDAQTKDKLLTLAGLKPGDPYNELNVSDARFKILDYYANSGYMNVDVTVTRSVENYKASVLFKVVGGEEKFFGKTIIIGNQKTRYLVFKRELLYKEGQPYSFRLLSEERQALYKLGLFTSVEVETIDGEDSKKDVLLRVTEGNAGSVDFGFGYADYEHFRGFVGVSYRNLWGMNREGSLRLEVSSLQDRLILQYIEPWFLGKKLPLRTFMLYEYKAELDVPTKQILYKLHRYSITAGVEKKLSNTTKTEFYYEFSLVRTYDVKPDVVLTKEDTGTLAISGIKPAIVYDTRDNPINPKKGVVAGISVKLATFLFLSEADFVKAEAYGSTFHTLSKRITLALSLRGGVARGFGSAVELPLVERFFLGGRSTVRGYVQDGLGPKGPDGTTPTGGNAYLMGNIEFRTDIGKGFGLVPFFDFGNVWVRASDINPLQLRGTTGLGLRYDTPVGPLRVDYGVKLSRQTGENKGEVHFSVGHAF</sequence>
<keyword evidence="6 9" id="KW-0472">Membrane</keyword>
<keyword evidence="12" id="KW-1185">Reference proteome</keyword>
<keyword evidence="9" id="KW-1133">Transmembrane helix</keyword>
<gene>
    <name evidence="11" type="ORF">NBG4_80023</name>
</gene>
<evidence type="ECO:0000256" key="7">
    <source>
        <dbReference type="ARBA" id="ARBA00023237"/>
    </source>
</evidence>
<dbReference type="PIRSF" id="PIRSF006076">
    <property type="entry name" value="OM_assembly_OMP85"/>
    <property type="match status" value="1"/>
</dbReference>
<proteinExistence type="predicted"/>
<dbReference type="InterPro" id="IPR000184">
    <property type="entry name" value="Bac_surfAg_D15"/>
</dbReference>
<dbReference type="OrthoDB" id="9814535at2"/>
<evidence type="ECO:0000256" key="4">
    <source>
        <dbReference type="ARBA" id="ARBA00022729"/>
    </source>
</evidence>
<feature type="domain" description="POTRA" evidence="10">
    <location>
        <begin position="365"/>
        <end position="443"/>
    </location>
</feature>
<dbReference type="Gene3D" id="2.40.160.50">
    <property type="entry name" value="membrane protein fhac: a member of the omp85/tpsb transporter family"/>
    <property type="match status" value="1"/>
</dbReference>
<evidence type="ECO:0000313" key="12">
    <source>
        <dbReference type="Proteomes" id="UP000245125"/>
    </source>
</evidence>
<keyword evidence="5" id="KW-0677">Repeat</keyword>
<dbReference type="EMBL" id="OUUY01000130">
    <property type="protein sequence ID" value="SPQ01923.1"/>
    <property type="molecule type" value="Genomic_DNA"/>
</dbReference>
<dbReference type="PANTHER" id="PTHR12815:SF47">
    <property type="entry name" value="TRANSLOCATION AND ASSEMBLY MODULE SUBUNIT TAMA"/>
    <property type="match status" value="1"/>
</dbReference>
<dbReference type="Gene3D" id="3.10.20.310">
    <property type="entry name" value="membrane protein fhac"/>
    <property type="match status" value="7"/>
</dbReference>
<evidence type="ECO:0000256" key="9">
    <source>
        <dbReference type="SAM" id="Phobius"/>
    </source>
</evidence>